<sequence length="142" mass="14951">MSDRFVPGDVAGFAGAGAALGVISQQNDQLAQQISAGRLKMNPDAANKAADVYERKAEEVDDLAQAALKLVRVEGLGAYGSAQELAAKFGRKATNGSTGAADLLGKLRDELIRKADLYRQAARDYVAADEQIGQDLQRGSQA</sequence>
<comment type="caution">
    <text evidence="1">The sequence shown here is derived from an EMBL/GenBank/DDBJ whole genome shotgun (WGS) entry which is preliminary data.</text>
</comment>
<dbReference type="RefSeq" id="WP_188989641.1">
    <property type="nucleotide sequence ID" value="NZ_BMMT01000014.1"/>
</dbReference>
<dbReference type="Proteomes" id="UP000597989">
    <property type="component" value="Unassembled WGS sequence"/>
</dbReference>
<gene>
    <name evidence="1" type="ORF">GCM10011581_38370</name>
</gene>
<accession>A0A917NH27</accession>
<dbReference type="AlphaFoldDB" id="A0A917NH27"/>
<proteinExistence type="predicted"/>
<dbReference type="EMBL" id="BMMT01000014">
    <property type="protein sequence ID" value="GGI97505.1"/>
    <property type="molecule type" value="Genomic_DNA"/>
</dbReference>
<evidence type="ECO:0000313" key="1">
    <source>
        <dbReference type="EMBL" id="GGI97505.1"/>
    </source>
</evidence>
<name>A0A917NH27_9PSEU</name>
<reference evidence="1 2" key="1">
    <citation type="journal article" date="2014" name="Int. J. Syst. Evol. Microbiol.">
        <title>Complete genome sequence of Corynebacterium casei LMG S-19264T (=DSM 44701T), isolated from a smear-ripened cheese.</title>
        <authorList>
            <consortium name="US DOE Joint Genome Institute (JGI-PGF)"/>
            <person name="Walter F."/>
            <person name="Albersmeier A."/>
            <person name="Kalinowski J."/>
            <person name="Ruckert C."/>
        </authorList>
    </citation>
    <scope>NUCLEOTIDE SEQUENCE [LARGE SCALE GENOMIC DNA]</scope>
    <source>
        <strain evidence="1 2">CGMCC 4.7206</strain>
    </source>
</reference>
<protein>
    <submittedName>
        <fullName evidence="1">Uncharacterized protein</fullName>
    </submittedName>
</protein>
<evidence type="ECO:0000313" key="2">
    <source>
        <dbReference type="Proteomes" id="UP000597989"/>
    </source>
</evidence>
<organism evidence="1 2">
    <name type="scientific">Saccharopolyspora thermophila</name>
    <dbReference type="NCBI Taxonomy" id="89367"/>
    <lineage>
        <taxon>Bacteria</taxon>
        <taxon>Bacillati</taxon>
        <taxon>Actinomycetota</taxon>
        <taxon>Actinomycetes</taxon>
        <taxon>Pseudonocardiales</taxon>
        <taxon>Pseudonocardiaceae</taxon>
        <taxon>Saccharopolyspora</taxon>
    </lineage>
</organism>